<feature type="active site" evidence="7">
    <location>
        <position position="205"/>
    </location>
</feature>
<dbReference type="Pfam" id="PF00698">
    <property type="entry name" value="Acyl_transf_1"/>
    <property type="match status" value="1"/>
</dbReference>
<accession>A0A0F6W2F2</accession>
<dbReference type="InterPro" id="IPR016036">
    <property type="entry name" value="Malonyl_transacylase_ACP-bd"/>
</dbReference>
<dbReference type="GO" id="GO:0004312">
    <property type="term" value="F:fatty acid synthase activity"/>
    <property type="evidence" value="ECO:0007669"/>
    <property type="project" value="InterPro"/>
</dbReference>
<dbReference type="GO" id="GO:0004314">
    <property type="term" value="F:[acyl-carrier-protein] S-malonyltransferase activity"/>
    <property type="evidence" value="ECO:0007669"/>
    <property type="project" value="UniProtKB-EC"/>
</dbReference>
<dbReference type="InterPro" id="IPR016035">
    <property type="entry name" value="Acyl_Trfase/lysoPLipase"/>
</dbReference>
<dbReference type="InterPro" id="IPR014043">
    <property type="entry name" value="Acyl_transferase_dom"/>
</dbReference>
<dbReference type="RefSeq" id="WP_053233005.1">
    <property type="nucleotide sequence ID" value="NZ_CP011125.1"/>
</dbReference>
<dbReference type="PIRSF" id="PIRSF000446">
    <property type="entry name" value="Mct"/>
    <property type="match status" value="1"/>
</dbReference>
<dbReference type="NCBIfam" id="TIGR00128">
    <property type="entry name" value="fabD"/>
    <property type="match status" value="1"/>
</dbReference>
<dbReference type="FunFam" id="3.30.70.250:FF:000001">
    <property type="entry name" value="Malonyl CoA-acyl carrier protein transacylase"/>
    <property type="match status" value="1"/>
</dbReference>
<evidence type="ECO:0000256" key="5">
    <source>
        <dbReference type="ARBA" id="ARBA00048462"/>
    </source>
</evidence>
<dbReference type="InterPro" id="IPR001227">
    <property type="entry name" value="Ac_transferase_dom_sf"/>
</dbReference>
<keyword evidence="3 6" id="KW-0808">Transferase</keyword>
<dbReference type="InterPro" id="IPR050858">
    <property type="entry name" value="Mal-CoA-ACP_Trans/PKS_FabD"/>
</dbReference>
<dbReference type="PRINTS" id="PR01483">
    <property type="entry name" value="FASYNTHASE"/>
</dbReference>
<gene>
    <name evidence="9" type="ORF">DB32_002924</name>
</gene>
<sequence length="319" mass="33634">MSKSIAKGKVAFVFPGQGSQKVGMGREAFDASDASRAVFEAADRALGEALSKLCFEGPDEQLRLTRNTQPAVLTSSVALLRALLSESGAETPDVVAGHSLGEYSAHVAAGTMAFEDAVRLVRIRGELMQEAVPVGQGAMAAVLKMERAPLEEICRSIDGIVQPVNYNSPGQIVIAGETRAVELAGEKCKAAGGRMMPLPVSAPFHSSLMKPAEEKLAPHLAAIAFVDPRVPVYVNVDAAPVTKGDVARDALVRQVSRPVRWDESVLRMVEDGVTLFVEIGVGSALSGMIKRTTDRAVSVSVQTPSDFVAAREAIASARA</sequence>
<dbReference type="EMBL" id="CP011125">
    <property type="protein sequence ID" value="AKF05775.1"/>
    <property type="molecule type" value="Genomic_DNA"/>
</dbReference>
<dbReference type="AlphaFoldDB" id="A0A0F6W2F2"/>
<dbReference type="Proteomes" id="UP000034883">
    <property type="component" value="Chromosome"/>
</dbReference>
<dbReference type="GO" id="GO:0005835">
    <property type="term" value="C:fatty acid synthase complex"/>
    <property type="evidence" value="ECO:0007669"/>
    <property type="project" value="InterPro"/>
</dbReference>
<evidence type="ECO:0000256" key="2">
    <source>
        <dbReference type="ARBA" id="ARBA00018953"/>
    </source>
</evidence>
<evidence type="ECO:0000256" key="3">
    <source>
        <dbReference type="ARBA" id="ARBA00022679"/>
    </source>
</evidence>
<dbReference type="GO" id="GO:0006633">
    <property type="term" value="P:fatty acid biosynthetic process"/>
    <property type="evidence" value="ECO:0007669"/>
    <property type="project" value="InterPro"/>
</dbReference>
<evidence type="ECO:0000256" key="4">
    <source>
        <dbReference type="ARBA" id="ARBA00023315"/>
    </source>
</evidence>
<name>A0A0F6W2F2_9BACT</name>
<dbReference type="SMART" id="SM00827">
    <property type="entry name" value="PKS_AT"/>
    <property type="match status" value="1"/>
</dbReference>
<dbReference type="SUPFAM" id="SSF52151">
    <property type="entry name" value="FabD/lysophospholipase-like"/>
    <property type="match status" value="1"/>
</dbReference>
<comment type="catalytic activity">
    <reaction evidence="5 6">
        <text>holo-[ACP] + malonyl-CoA = malonyl-[ACP] + CoA</text>
        <dbReference type="Rhea" id="RHEA:41792"/>
        <dbReference type="Rhea" id="RHEA-COMP:9623"/>
        <dbReference type="Rhea" id="RHEA-COMP:9685"/>
        <dbReference type="ChEBI" id="CHEBI:57287"/>
        <dbReference type="ChEBI" id="CHEBI:57384"/>
        <dbReference type="ChEBI" id="CHEBI:64479"/>
        <dbReference type="ChEBI" id="CHEBI:78449"/>
        <dbReference type="EC" id="2.3.1.39"/>
    </reaction>
</comment>
<feature type="domain" description="Malonyl-CoA:ACP transacylase (MAT)" evidence="8">
    <location>
        <begin position="13"/>
        <end position="319"/>
    </location>
</feature>
<dbReference type="InterPro" id="IPR004410">
    <property type="entry name" value="Malonyl_CoA-ACP_transAc_FabD"/>
</dbReference>
<comment type="similarity">
    <text evidence="6">Belongs to the fabD family.</text>
</comment>
<feature type="active site" evidence="7">
    <location>
        <position position="99"/>
    </location>
</feature>
<dbReference type="InterPro" id="IPR024925">
    <property type="entry name" value="Malonyl_CoA-ACP_transAc"/>
</dbReference>
<evidence type="ECO:0000259" key="8">
    <source>
        <dbReference type="SMART" id="SM00827"/>
    </source>
</evidence>
<dbReference type="STRING" id="927083.DB32_002924"/>
<dbReference type="KEGG" id="samy:DB32_002924"/>
<evidence type="ECO:0000256" key="6">
    <source>
        <dbReference type="PIRNR" id="PIRNR000446"/>
    </source>
</evidence>
<proteinExistence type="inferred from homology"/>
<keyword evidence="10" id="KW-1185">Reference proteome</keyword>
<dbReference type="InterPro" id="IPR003965">
    <property type="entry name" value="Fatty_acid_synthase"/>
</dbReference>
<protein>
    <recommendedName>
        <fullName evidence="2 6">Malonyl CoA-acyl carrier protein transacylase</fullName>
        <ecNumber evidence="1 6">2.3.1.39</ecNumber>
    </recommendedName>
</protein>
<dbReference type="Gene3D" id="3.40.366.10">
    <property type="entry name" value="Malonyl-Coenzyme A Acyl Carrier Protein, domain 2"/>
    <property type="match status" value="1"/>
</dbReference>
<evidence type="ECO:0000256" key="7">
    <source>
        <dbReference type="PIRSR" id="PIRSR000446-1"/>
    </source>
</evidence>
<dbReference type="Gene3D" id="3.30.70.250">
    <property type="entry name" value="Malonyl-CoA ACP transacylase, ACP-binding"/>
    <property type="match status" value="1"/>
</dbReference>
<dbReference type="PANTHER" id="PTHR42681:SF1">
    <property type="entry name" value="MALONYL-COA-ACYL CARRIER PROTEIN TRANSACYLASE, MITOCHONDRIAL"/>
    <property type="match status" value="1"/>
</dbReference>
<keyword evidence="4 6" id="KW-0012">Acyltransferase</keyword>
<evidence type="ECO:0000313" key="10">
    <source>
        <dbReference type="Proteomes" id="UP000034883"/>
    </source>
</evidence>
<organism evidence="9 10">
    <name type="scientific">Sandaracinus amylolyticus</name>
    <dbReference type="NCBI Taxonomy" id="927083"/>
    <lineage>
        <taxon>Bacteria</taxon>
        <taxon>Pseudomonadati</taxon>
        <taxon>Myxococcota</taxon>
        <taxon>Polyangia</taxon>
        <taxon>Polyangiales</taxon>
        <taxon>Sandaracinaceae</taxon>
        <taxon>Sandaracinus</taxon>
    </lineage>
</organism>
<dbReference type="SUPFAM" id="SSF55048">
    <property type="entry name" value="Probable ACP-binding domain of malonyl-CoA ACP transacylase"/>
    <property type="match status" value="1"/>
</dbReference>
<dbReference type="OrthoDB" id="9808564at2"/>
<dbReference type="EC" id="2.3.1.39" evidence="1 6"/>
<dbReference type="PANTHER" id="PTHR42681">
    <property type="entry name" value="MALONYL-COA-ACYL CARRIER PROTEIN TRANSACYLASE, MITOCHONDRIAL"/>
    <property type="match status" value="1"/>
</dbReference>
<evidence type="ECO:0000313" key="9">
    <source>
        <dbReference type="EMBL" id="AKF05775.1"/>
    </source>
</evidence>
<dbReference type="GO" id="GO:0005829">
    <property type="term" value="C:cytosol"/>
    <property type="evidence" value="ECO:0007669"/>
    <property type="project" value="TreeGrafter"/>
</dbReference>
<reference evidence="9 10" key="1">
    <citation type="submission" date="2015-03" db="EMBL/GenBank/DDBJ databases">
        <title>Genome assembly of Sandaracinus amylolyticus DSM 53668.</title>
        <authorList>
            <person name="Sharma G."/>
            <person name="Subramanian S."/>
        </authorList>
    </citation>
    <scope>NUCLEOTIDE SEQUENCE [LARGE SCALE GENOMIC DNA]</scope>
    <source>
        <strain evidence="9 10">DSM 53668</strain>
    </source>
</reference>
<evidence type="ECO:0000256" key="1">
    <source>
        <dbReference type="ARBA" id="ARBA00013258"/>
    </source>
</evidence>